<evidence type="ECO:0000313" key="2">
    <source>
        <dbReference type="EMBL" id="MBW60852.1"/>
    </source>
</evidence>
<accession>A0A2M4C698</accession>
<dbReference type="PROSITE" id="PS51257">
    <property type="entry name" value="PROKAR_LIPOPROTEIN"/>
    <property type="match status" value="1"/>
</dbReference>
<dbReference type="EMBL" id="GGFJ01011711">
    <property type="protein sequence ID" value="MBW60852.1"/>
    <property type="molecule type" value="Transcribed_RNA"/>
</dbReference>
<sequence>MFRLVRLHHRGIFSFRFALLLSPGPGTTVSCCAKQAFSETTTLQAKHIHLNLRFFAYEVTVFLCVCSNEKQKSEVNRISPTKHSNTQPSIDSFRGFDPVLPFFFVFGCVHVASTRMLRVIHDIVCIWSTVRGMRKKTQITKNKEEEFQINPGR</sequence>
<keyword evidence="1" id="KW-0732">Signal</keyword>
<name>A0A2M4C698_9DIPT</name>
<proteinExistence type="predicted"/>
<feature type="chain" id="PRO_5014947696" evidence="1">
    <location>
        <begin position="29"/>
        <end position="153"/>
    </location>
</feature>
<evidence type="ECO:0000256" key="1">
    <source>
        <dbReference type="SAM" id="SignalP"/>
    </source>
</evidence>
<reference evidence="2" key="1">
    <citation type="submission" date="2018-01" db="EMBL/GenBank/DDBJ databases">
        <title>An insight into the sialome of Amazonian anophelines.</title>
        <authorList>
            <person name="Ribeiro J.M."/>
            <person name="Scarpassa V."/>
            <person name="Calvo E."/>
        </authorList>
    </citation>
    <scope>NUCLEOTIDE SEQUENCE</scope>
    <source>
        <tissue evidence="2">Salivary glands</tissue>
    </source>
</reference>
<organism evidence="2">
    <name type="scientific">Anopheles marajoara</name>
    <dbReference type="NCBI Taxonomy" id="58244"/>
    <lineage>
        <taxon>Eukaryota</taxon>
        <taxon>Metazoa</taxon>
        <taxon>Ecdysozoa</taxon>
        <taxon>Arthropoda</taxon>
        <taxon>Hexapoda</taxon>
        <taxon>Insecta</taxon>
        <taxon>Pterygota</taxon>
        <taxon>Neoptera</taxon>
        <taxon>Endopterygota</taxon>
        <taxon>Diptera</taxon>
        <taxon>Nematocera</taxon>
        <taxon>Culicoidea</taxon>
        <taxon>Culicidae</taxon>
        <taxon>Anophelinae</taxon>
        <taxon>Anopheles</taxon>
    </lineage>
</organism>
<feature type="signal peptide" evidence="1">
    <location>
        <begin position="1"/>
        <end position="28"/>
    </location>
</feature>
<dbReference type="AlphaFoldDB" id="A0A2M4C698"/>
<protein>
    <submittedName>
        <fullName evidence="2">Putative secreted protein</fullName>
    </submittedName>
</protein>